<protein>
    <submittedName>
        <fullName evidence="9">ATP-binding cassette sub-family A member 3 like protein</fullName>
    </submittedName>
</protein>
<keyword evidence="6 7" id="KW-0472">Membrane</keyword>
<reference evidence="9" key="2">
    <citation type="submission" date="2020-06" db="EMBL/GenBank/DDBJ databases">
        <authorList>
            <person name="Sheffer M."/>
        </authorList>
    </citation>
    <scope>NUCLEOTIDE SEQUENCE</scope>
</reference>
<dbReference type="InterPro" id="IPR003439">
    <property type="entry name" value="ABC_transporter-like_ATP-bd"/>
</dbReference>
<dbReference type="FunFam" id="3.40.50.300:FF:000933">
    <property type="entry name" value="ABC transporter A family member 7"/>
    <property type="match status" value="1"/>
</dbReference>
<comment type="caution">
    <text evidence="9">The sequence shown here is derived from an EMBL/GenBank/DDBJ whole genome shotgun (WGS) entry which is preliminary data.</text>
</comment>
<dbReference type="InterPro" id="IPR027417">
    <property type="entry name" value="P-loop_NTPase"/>
</dbReference>
<feature type="domain" description="ABC transporter" evidence="8">
    <location>
        <begin position="1410"/>
        <end position="1641"/>
    </location>
</feature>
<feature type="transmembrane region" description="Helical" evidence="7">
    <location>
        <begin position="1138"/>
        <end position="1161"/>
    </location>
</feature>
<comment type="subcellular location">
    <subcellularLocation>
        <location evidence="1">Membrane</location>
        <topology evidence="1">Multi-pass membrane protein</topology>
    </subcellularLocation>
</comment>
<feature type="domain" description="ABC transporter" evidence="8">
    <location>
        <begin position="481"/>
        <end position="714"/>
    </location>
</feature>
<keyword evidence="4 9" id="KW-0067">ATP-binding</keyword>
<evidence type="ECO:0000259" key="8">
    <source>
        <dbReference type="PROSITE" id="PS50893"/>
    </source>
</evidence>
<feature type="transmembrane region" description="Helical" evidence="7">
    <location>
        <begin position="23"/>
        <end position="46"/>
    </location>
</feature>
<dbReference type="InterPro" id="IPR013525">
    <property type="entry name" value="ABC2_TM"/>
</dbReference>
<feature type="transmembrane region" description="Helical" evidence="7">
    <location>
        <begin position="251"/>
        <end position="272"/>
    </location>
</feature>
<dbReference type="InterPro" id="IPR026082">
    <property type="entry name" value="ABCA"/>
</dbReference>
<accession>A0A8T0E6R5</accession>
<dbReference type="SMART" id="SM00382">
    <property type="entry name" value="AAA"/>
    <property type="match status" value="2"/>
</dbReference>
<dbReference type="Gene3D" id="3.40.50.300">
    <property type="entry name" value="P-loop containing nucleotide triphosphate hydrolases"/>
    <property type="match status" value="2"/>
</dbReference>
<keyword evidence="2 7" id="KW-0812">Transmembrane</keyword>
<dbReference type="PANTHER" id="PTHR19229:SF250">
    <property type="entry name" value="ABC TRANSPORTER DOMAIN-CONTAINING PROTEIN-RELATED"/>
    <property type="match status" value="1"/>
</dbReference>
<dbReference type="InterPro" id="IPR003593">
    <property type="entry name" value="AAA+_ATPase"/>
</dbReference>
<dbReference type="EMBL" id="JABXBU010002230">
    <property type="protein sequence ID" value="KAF8767184.1"/>
    <property type="molecule type" value="Genomic_DNA"/>
</dbReference>
<keyword evidence="3" id="KW-0547">Nucleotide-binding</keyword>
<evidence type="ECO:0000313" key="9">
    <source>
        <dbReference type="EMBL" id="KAF8767184.1"/>
    </source>
</evidence>
<gene>
    <name evidence="9" type="ORF">HNY73_020172</name>
</gene>
<dbReference type="SUPFAM" id="SSF52540">
    <property type="entry name" value="P-loop containing nucleoside triphosphate hydrolases"/>
    <property type="match status" value="2"/>
</dbReference>
<dbReference type="InterPro" id="IPR006579">
    <property type="entry name" value="Pre_C2HC_dom"/>
</dbReference>
<evidence type="ECO:0000256" key="5">
    <source>
        <dbReference type="ARBA" id="ARBA00022989"/>
    </source>
</evidence>
<feature type="transmembrane region" description="Helical" evidence="7">
    <location>
        <begin position="403"/>
        <end position="424"/>
    </location>
</feature>
<keyword evidence="5 7" id="KW-1133">Transmembrane helix</keyword>
<feature type="transmembrane region" description="Helical" evidence="7">
    <location>
        <begin position="292"/>
        <end position="316"/>
    </location>
</feature>
<evidence type="ECO:0000256" key="3">
    <source>
        <dbReference type="ARBA" id="ARBA00022741"/>
    </source>
</evidence>
<dbReference type="GO" id="GO:0016887">
    <property type="term" value="F:ATP hydrolysis activity"/>
    <property type="evidence" value="ECO:0007669"/>
    <property type="project" value="InterPro"/>
</dbReference>
<evidence type="ECO:0000256" key="4">
    <source>
        <dbReference type="ARBA" id="ARBA00022840"/>
    </source>
</evidence>
<evidence type="ECO:0000256" key="7">
    <source>
        <dbReference type="SAM" id="Phobius"/>
    </source>
</evidence>
<dbReference type="GO" id="GO:0140359">
    <property type="term" value="F:ABC-type transporter activity"/>
    <property type="evidence" value="ECO:0007669"/>
    <property type="project" value="InterPro"/>
</dbReference>
<feature type="transmembrane region" description="Helical" evidence="7">
    <location>
        <begin position="852"/>
        <end position="873"/>
    </location>
</feature>
<name>A0A8T0E6R5_ARGBR</name>
<feature type="transmembrane region" description="Helical" evidence="7">
    <location>
        <begin position="1056"/>
        <end position="1074"/>
    </location>
</feature>
<feature type="transmembrane region" description="Helical" evidence="7">
    <location>
        <begin position="1080"/>
        <end position="1102"/>
    </location>
</feature>
<evidence type="ECO:0000256" key="2">
    <source>
        <dbReference type="ARBA" id="ARBA00022692"/>
    </source>
</evidence>
<keyword evidence="10" id="KW-1185">Reference proteome</keyword>
<sequence length="1830" mass="208804">MAKTSAVRQFVILLYKGFLLRKYHYIITFVEIVFPIIFTTIPCIILSEMNYFYPGAHFVEPAWVNSTTYLPFDPFYYKPSAGLRGMKTEKALESYCVYKIQKTRGTRRMIGTVFNDFGDKLPASLNYKIRYGAGMYGPSDYISLKYQINGPHSDNDYSNSFFLAWQASIEETFILKKAEEQGKTVNYKVWMQKFPYPVHRDTRWKYSRVNVISWFLCYGYLFFFLNIVSRVTEEKSNRSKEFLKMMGMTDFTYWASTFMNYFIIGFVSMLIITIVYKAPLNFSAVYIRFTDFMVLLIILSLYMASLILFCMLFSMFFNRTMFAAIAFLMVYIISFTLLLIYLFDVEKDSYYFHLSVFSKLTICLFPLGALLSTFHIITFHEAIGEGVQWYNLTELSRNPDINILMILGAMLFSCVLYIIAIWYFDAVWPWQPGMSKPFYFFLTRSYWYSKEPNTDKEMTFVKNNNSSEFFEEEPSGMSPGVVIKNLFKKFRTGFRTKLVVNDLSLNIYQGQITALLGHNGAGKTTIINILTGLYQPTSGTASINGFDILTEATKALRNVGVCLQHDVLYDTLTVEEHLRIYAAMKGVPWTSLDSETTDVLNMLKLTDERTQLACDLSGGVKRKLSIGIAIVGGSKVLLLDEPTSGMDVEARRNVWDALLKIRHSRTIILTTHYMEEADVLGDRIAIMVEGEIQCCGSPMFLKQKFGTGYNLHVVKDINFDLNALISLIKKYIPKVTLGNELEKDISVNLSTNTISKFGDMFEELENCKTELGVISFGVTITTMDDVFWNVSNISEVKHKLLLGRVGKRERLTNFWLREDVFGDSPGIKPHPKVINQFIAVLLKRFHYSKRHWSILITQLAIPLVLMCLCLYIIKFNSQQFKSETGSLKLDIYSVYGATDGFYYFKNPQLSRLAKTLKKVYESNQINVEKVSEPTHYVLDYGKNDISTYLKSFLVGGAIDQYSYETLNLTAWFNGEPYHALPMSLLLMHTALLRNITSSGSISLTNDPFPELRIFVVEDVGEIYRILAIVFVPLAFGFVSASYILLPIYERETKAKLLQMMSGIPAAVYWIAMFYWDVMVHFVVCIVMIIPYAIFVHYAFFGIHSEAIVFQKISGGKALNFILRVKKEMLLILKMKSTGLAMLLLGCSVMSPFCGLPIVMIIPDADVLFPSSFFGYIQKLCCCWQLVLFLHCGVGGGVDLAIGANSATVTIYGNQLSRFCAVFLEKCVGCASLLKSIQFFLNKYHLIIIDEAVWVFRIFPTFSLASGMSSLYGAAFYNAFCESVPPYDLEFHCNSPTMYSSNPLFKCCKDICENNCHQNKDLIQWDKNSTGPDILFLFIDGIIYFGLVLFMETKAMANLNRIVKYYFQKIRKSVVKVIIREDIVEDSNVREEEERIRNLLETHPGSGREALVVSDLTKVFQNFYAVNHLTFGIHQEECFGLLGVNGAGKTMTFRMLTGECYPSEGNALIQNCSLNENLKKFQSYLGYCPQYDALIDRLTGREMLMLFGRLRGLTGSDLYEKVEKLIRMTDLTKHADKQTQFYSGGNKRKLSVAIAFIGSPPLVLLDEPTAGVDPVSRRKIWNIISQARNDTGAAILLTSHSMEESEALCNRLAIMVNGCFRCLGSIQQLKTKYGQGYIVIIKLKRENRNDYKIINAIKCHVQGNLNRAYLKDAHQGTLQYHVGDPSVTLSHLFKFMSNMKAEFELEDYLIKASSLRSVMSNKFLKLTVETEEEHRSLSHLLEAQGAEIMLKTGRPIKVVLRGLPSCIPIEEIKEELIKERFTVVSITQLFKFQTKSPMPLFYAHIANGPLSEMVYTLTEMFGTKISVERYR</sequence>
<feature type="transmembrane region" description="Helical" evidence="7">
    <location>
        <begin position="322"/>
        <end position="343"/>
    </location>
</feature>
<dbReference type="InterPro" id="IPR017871">
    <property type="entry name" value="ABC_transporter-like_CS"/>
</dbReference>
<dbReference type="PANTHER" id="PTHR19229">
    <property type="entry name" value="ATP-BINDING CASSETTE TRANSPORTER SUBFAMILY A ABCA"/>
    <property type="match status" value="1"/>
</dbReference>
<feature type="transmembrane region" description="Helical" evidence="7">
    <location>
        <begin position="1333"/>
        <end position="1350"/>
    </location>
</feature>
<dbReference type="Pfam" id="PF07530">
    <property type="entry name" value="PRE_C2HC"/>
    <property type="match status" value="1"/>
</dbReference>
<evidence type="ECO:0000313" key="10">
    <source>
        <dbReference type="Proteomes" id="UP000807504"/>
    </source>
</evidence>
<dbReference type="InterPro" id="IPR056264">
    <property type="entry name" value="R2_ABCA1-4-like"/>
</dbReference>
<dbReference type="GO" id="GO:0005524">
    <property type="term" value="F:ATP binding"/>
    <property type="evidence" value="ECO:0007669"/>
    <property type="project" value="UniProtKB-KW"/>
</dbReference>
<dbReference type="PROSITE" id="PS00211">
    <property type="entry name" value="ABC_TRANSPORTER_1"/>
    <property type="match status" value="1"/>
</dbReference>
<dbReference type="Proteomes" id="UP000807504">
    <property type="component" value="Unassembled WGS sequence"/>
</dbReference>
<feature type="transmembrane region" description="Helical" evidence="7">
    <location>
        <begin position="364"/>
        <end position="383"/>
    </location>
</feature>
<dbReference type="GO" id="GO:0005319">
    <property type="term" value="F:lipid transporter activity"/>
    <property type="evidence" value="ECO:0007669"/>
    <property type="project" value="TreeGrafter"/>
</dbReference>
<feature type="transmembrane region" description="Helical" evidence="7">
    <location>
        <begin position="1022"/>
        <end position="1044"/>
    </location>
</feature>
<feature type="transmembrane region" description="Helical" evidence="7">
    <location>
        <begin position="209"/>
        <end position="231"/>
    </location>
</feature>
<organism evidence="9 10">
    <name type="scientific">Argiope bruennichi</name>
    <name type="common">Wasp spider</name>
    <name type="synonym">Aranea bruennichi</name>
    <dbReference type="NCBI Taxonomy" id="94029"/>
    <lineage>
        <taxon>Eukaryota</taxon>
        <taxon>Metazoa</taxon>
        <taxon>Ecdysozoa</taxon>
        <taxon>Arthropoda</taxon>
        <taxon>Chelicerata</taxon>
        <taxon>Arachnida</taxon>
        <taxon>Araneae</taxon>
        <taxon>Araneomorphae</taxon>
        <taxon>Entelegynae</taxon>
        <taxon>Araneoidea</taxon>
        <taxon>Araneidae</taxon>
        <taxon>Argiope</taxon>
    </lineage>
</organism>
<dbReference type="Pfam" id="PF12698">
    <property type="entry name" value="ABC2_membrane_3"/>
    <property type="match status" value="2"/>
</dbReference>
<evidence type="ECO:0000256" key="6">
    <source>
        <dbReference type="ARBA" id="ARBA00023136"/>
    </source>
</evidence>
<evidence type="ECO:0000256" key="1">
    <source>
        <dbReference type="ARBA" id="ARBA00004141"/>
    </source>
</evidence>
<reference evidence="9" key="1">
    <citation type="journal article" date="2020" name="bioRxiv">
        <title>Chromosome-level reference genome of the European wasp spider Argiope bruennichi: a resource for studies on range expansion and evolutionary adaptation.</title>
        <authorList>
            <person name="Sheffer M.M."/>
            <person name="Hoppe A."/>
            <person name="Krehenwinkel H."/>
            <person name="Uhl G."/>
            <person name="Kuss A.W."/>
            <person name="Jensen L."/>
            <person name="Jensen C."/>
            <person name="Gillespie R.G."/>
            <person name="Hoff K.J."/>
            <person name="Prost S."/>
        </authorList>
    </citation>
    <scope>NUCLEOTIDE SEQUENCE</scope>
</reference>
<dbReference type="Pfam" id="PF00005">
    <property type="entry name" value="ABC_tran"/>
    <property type="match status" value="2"/>
</dbReference>
<dbReference type="GO" id="GO:0016020">
    <property type="term" value="C:membrane"/>
    <property type="evidence" value="ECO:0007669"/>
    <property type="project" value="UniProtKB-SubCell"/>
</dbReference>
<dbReference type="FunFam" id="3.40.50.300:FF:002470">
    <property type="entry name" value="ABC transporter, putative"/>
    <property type="match status" value="1"/>
</dbReference>
<dbReference type="PROSITE" id="PS50893">
    <property type="entry name" value="ABC_TRANSPORTER_2"/>
    <property type="match status" value="2"/>
</dbReference>
<dbReference type="CDD" id="cd03263">
    <property type="entry name" value="ABC_subfamily_A"/>
    <property type="match status" value="2"/>
</dbReference>
<dbReference type="Pfam" id="PF23321">
    <property type="entry name" value="R1_ABCA1"/>
    <property type="match status" value="1"/>
</dbReference>
<proteinExistence type="predicted"/>